<feature type="transmembrane region" description="Helical" evidence="1">
    <location>
        <begin position="38"/>
        <end position="58"/>
    </location>
</feature>
<keyword evidence="1" id="KW-0472">Membrane</keyword>
<evidence type="ECO:0000313" key="2">
    <source>
        <dbReference type="EMBL" id="RCW74345.1"/>
    </source>
</evidence>
<evidence type="ECO:0000256" key="1">
    <source>
        <dbReference type="SAM" id="Phobius"/>
    </source>
</evidence>
<evidence type="ECO:0000313" key="3">
    <source>
        <dbReference type="Proteomes" id="UP000252884"/>
    </source>
</evidence>
<keyword evidence="1" id="KW-1133">Transmembrane helix</keyword>
<protein>
    <submittedName>
        <fullName evidence="2">Uncharacterized protein</fullName>
    </submittedName>
</protein>
<name>A0A368Y2L0_9BURK</name>
<organism evidence="2 3">
    <name type="scientific">Pseudorhodoferax soli</name>
    <dbReference type="NCBI Taxonomy" id="545864"/>
    <lineage>
        <taxon>Bacteria</taxon>
        <taxon>Pseudomonadati</taxon>
        <taxon>Pseudomonadota</taxon>
        <taxon>Betaproteobacteria</taxon>
        <taxon>Burkholderiales</taxon>
        <taxon>Comamonadaceae</taxon>
    </lineage>
</organism>
<dbReference type="AlphaFoldDB" id="A0A368Y2L0"/>
<dbReference type="Proteomes" id="UP000252884">
    <property type="component" value="Unassembled WGS sequence"/>
</dbReference>
<keyword evidence="1" id="KW-0812">Transmembrane</keyword>
<keyword evidence="3" id="KW-1185">Reference proteome</keyword>
<comment type="caution">
    <text evidence="2">The sequence shown here is derived from an EMBL/GenBank/DDBJ whole genome shotgun (WGS) entry which is preliminary data.</text>
</comment>
<dbReference type="EMBL" id="QPJK01000002">
    <property type="protein sequence ID" value="RCW74345.1"/>
    <property type="molecule type" value="Genomic_DNA"/>
</dbReference>
<accession>A0A368Y2L0</accession>
<dbReference type="RefSeq" id="WP_114467453.1">
    <property type="nucleotide sequence ID" value="NZ_QPJK01000002.1"/>
</dbReference>
<dbReference type="OrthoDB" id="8858118at2"/>
<gene>
    <name evidence="2" type="ORF">DES41_102667</name>
</gene>
<sequence length="177" mass="19307">MTTIQFRRRLIVILLLCTAAIAALVRHQAEPGSTVHDVSTVLMLLWLPVLGSIVGWAYGKLLRKPPPAPESFAPGRAFQPQALVAFTLRPASIPAEDIPVKAGEHRCVLVVGSQGFQMRWQMPPDEIFRRGQAREAAVEFLAPDKALPLLSQGTSFRMMVGDAFVGDGRVLRLLAGT</sequence>
<proteinExistence type="predicted"/>
<reference evidence="2 3" key="1">
    <citation type="submission" date="2018-07" db="EMBL/GenBank/DDBJ databases">
        <title>Genomic Encyclopedia of Type Strains, Phase IV (KMG-IV): sequencing the most valuable type-strain genomes for metagenomic binning, comparative biology and taxonomic classification.</title>
        <authorList>
            <person name="Goeker M."/>
        </authorList>
    </citation>
    <scope>NUCLEOTIDE SEQUENCE [LARGE SCALE GENOMIC DNA]</scope>
    <source>
        <strain evidence="2 3">DSM 21634</strain>
    </source>
</reference>